<keyword evidence="2" id="KW-0808">Transferase</keyword>
<dbReference type="InterPro" id="IPR013216">
    <property type="entry name" value="Methyltransf_11"/>
</dbReference>
<evidence type="ECO:0000313" key="3">
    <source>
        <dbReference type="Proteomes" id="UP000184268"/>
    </source>
</evidence>
<accession>A0A1M5MF71</accession>
<feature type="domain" description="Methyltransferase type 11" evidence="1">
    <location>
        <begin position="45"/>
        <end position="129"/>
    </location>
</feature>
<reference evidence="3" key="1">
    <citation type="submission" date="2016-11" db="EMBL/GenBank/DDBJ databases">
        <authorList>
            <person name="Varghese N."/>
            <person name="Submissions S."/>
        </authorList>
    </citation>
    <scope>NUCLEOTIDE SEQUENCE [LARGE SCALE GENOMIC DNA]</scope>
    <source>
        <strain evidence="3">DSM 16917</strain>
    </source>
</reference>
<keyword evidence="3" id="KW-1185">Reference proteome</keyword>
<dbReference type="GO" id="GO:0008757">
    <property type="term" value="F:S-adenosylmethionine-dependent methyltransferase activity"/>
    <property type="evidence" value="ECO:0007669"/>
    <property type="project" value="InterPro"/>
</dbReference>
<dbReference type="OrthoDB" id="9760689at2"/>
<dbReference type="PANTHER" id="PTHR43591">
    <property type="entry name" value="METHYLTRANSFERASE"/>
    <property type="match status" value="1"/>
</dbReference>
<dbReference type="STRING" id="299255.SAMN02745129_0624"/>
<name>A0A1M5MF71_9GAMM</name>
<keyword evidence="2" id="KW-0830">Ubiquinone</keyword>
<protein>
    <submittedName>
        <fullName evidence="2">Ubiquinone/menaquinone biosynthesis C-methylase UbiE</fullName>
    </submittedName>
</protein>
<sequence length="235" mass="25869">MNCCVALYRLPWLNELLQGRFHPGGEALSLTLAQGCLVHRDSRVLDLAAGTGQTALSLQQQLGCEVIALDAGQVDPQSQLTQLQADAHTLPLADQSMDAVLCECALSTFAQPLQVLKECYRVLKPRAWLGLSDMVLTEPLPDALNTTLTQALCLSGARSPEATQALLQQAGFGSIRYRDCHQELRQFVAQIRQRLEWLPAPTALQLQAAQFSELAERIEAGQIRYGAWFARKENT</sequence>
<evidence type="ECO:0000259" key="1">
    <source>
        <dbReference type="Pfam" id="PF08241"/>
    </source>
</evidence>
<evidence type="ECO:0000313" key="2">
    <source>
        <dbReference type="EMBL" id="SHG75871.1"/>
    </source>
</evidence>
<dbReference type="AlphaFoldDB" id="A0A1M5MF71"/>
<dbReference type="CDD" id="cd02440">
    <property type="entry name" value="AdoMet_MTases"/>
    <property type="match status" value="1"/>
</dbReference>
<dbReference type="PANTHER" id="PTHR43591:SF110">
    <property type="entry name" value="RHODANESE DOMAIN-CONTAINING PROTEIN"/>
    <property type="match status" value="1"/>
</dbReference>
<dbReference type="Pfam" id="PF08241">
    <property type="entry name" value="Methyltransf_11"/>
    <property type="match status" value="1"/>
</dbReference>
<proteinExistence type="predicted"/>
<keyword evidence="2" id="KW-0489">Methyltransferase</keyword>
<dbReference type="GO" id="GO:0032259">
    <property type="term" value="P:methylation"/>
    <property type="evidence" value="ECO:0007669"/>
    <property type="project" value="UniProtKB-KW"/>
</dbReference>
<dbReference type="Proteomes" id="UP000184268">
    <property type="component" value="Unassembled WGS sequence"/>
</dbReference>
<gene>
    <name evidence="2" type="ORF">SAMN02745129_0624</name>
</gene>
<dbReference type="Gene3D" id="3.40.50.150">
    <property type="entry name" value="Vaccinia Virus protein VP39"/>
    <property type="match status" value="1"/>
</dbReference>
<organism evidence="2 3">
    <name type="scientific">Ferrimonas marina</name>
    <dbReference type="NCBI Taxonomy" id="299255"/>
    <lineage>
        <taxon>Bacteria</taxon>
        <taxon>Pseudomonadati</taxon>
        <taxon>Pseudomonadota</taxon>
        <taxon>Gammaproteobacteria</taxon>
        <taxon>Alteromonadales</taxon>
        <taxon>Ferrimonadaceae</taxon>
        <taxon>Ferrimonas</taxon>
    </lineage>
</organism>
<dbReference type="InterPro" id="IPR029063">
    <property type="entry name" value="SAM-dependent_MTases_sf"/>
</dbReference>
<dbReference type="RefSeq" id="WP_067664635.1">
    <property type="nucleotide sequence ID" value="NZ_FQXG01000001.1"/>
</dbReference>
<dbReference type="EMBL" id="FQXG01000001">
    <property type="protein sequence ID" value="SHG75871.1"/>
    <property type="molecule type" value="Genomic_DNA"/>
</dbReference>
<dbReference type="SUPFAM" id="SSF53335">
    <property type="entry name" value="S-adenosyl-L-methionine-dependent methyltransferases"/>
    <property type="match status" value="1"/>
</dbReference>